<proteinExistence type="inferred from homology"/>
<keyword evidence="1" id="KW-0812">Transmembrane</keyword>
<keyword evidence="1" id="KW-0739">Sodium transport</keyword>
<feature type="transmembrane region" description="Helical" evidence="1">
    <location>
        <begin position="124"/>
        <end position="144"/>
    </location>
</feature>
<accession>A0A0W7Z4S2</accession>
<sequence length="402" mass="43249">MSIPAFQSFTLAILLFFAGQKIAEYWGVVRRYSIPEPVVGGFACALVVGLIYYTTGSKIEFDLNVRDTLLLYFFAAIGLRSDLLTLKQGGKPLLILLALATGFILLQNLLGMGVAELFGLDSRAGLMTGSISLTGGVGTTLAWGPTFVEKLGIHNAVELGMASNMVGMIAACAIGGPIASYLMRRHAIHGSGARPLDVGVPAQQLTVPLDYFGVLRAWLWLNMALMIGGIITPLFHKVGLQLPMFVGCLMGGILLRNTLGQWMLSRKRRKLGLFHWNSMRQGLSMISDISLGMFLTMALMGLQLWALQGVMGFVLTVLVLQVLMTICFALFVVFRCMGRDYEAAVISAGFGGIALGSTATAVANMTAVAHRHGAAHRAFIVVPLVCGFFVDIVNALIIQMLL</sequence>
<dbReference type="PANTHER" id="PTHR36178:SF1">
    <property type="entry name" value="SODIUM_GLUTAMATE SYMPORTER"/>
    <property type="match status" value="1"/>
</dbReference>
<dbReference type="AlphaFoldDB" id="A0A0W7Z4S2"/>
<dbReference type="Pfam" id="PF03616">
    <property type="entry name" value="Glt_symporter"/>
    <property type="match status" value="1"/>
</dbReference>
<feature type="transmembrane region" description="Helical" evidence="1">
    <location>
        <begin position="217"/>
        <end position="236"/>
    </location>
</feature>
<comment type="subcellular location">
    <subcellularLocation>
        <location evidence="1">Cell inner membrane</location>
        <topology evidence="1">Multi-pass membrane protein</topology>
    </subcellularLocation>
</comment>
<feature type="transmembrane region" description="Helical" evidence="1">
    <location>
        <begin position="242"/>
        <end position="264"/>
    </location>
</feature>
<keyword evidence="1" id="KW-0997">Cell inner membrane</keyword>
<dbReference type="HAMAP" id="MF_02062">
    <property type="entry name" value="GltS"/>
    <property type="match status" value="1"/>
</dbReference>
<dbReference type="InterPro" id="IPR004445">
    <property type="entry name" value="GltS"/>
</dbReference>
<evidence type="ECO:0000256" key="1">
    <source>
        <dbReference type="HAMAP-Rule" id="MF_02062"/>
    </source>
</evidence>
<keyword evidence="4" id="KW-1185">Reference proteome</keyword>
<feature type="transmembrane region" description="Helical" evidence="1">
    <location>
        <begin position="39"/>
        <end position="56"/>
    </location>
</feature>
<dbReference type="EMBL" id="LPXH01000014">
    <property type="protein sequence ID" value="KUF42498.1"/>
    <property type="molecule type" value="Genomic_DNA"/>
</dbReference>
<keyword evidence="1" id="KW-1133">Transmembrane helix</keyword>
<feature type="transmembrane region" description="Helical" evidence="1">
    <location>
        <begin position="285"/>
        <end position="306"/>
    </location>
</feature>
<dbReference type="GO" id="GO:0015813">
    <property type="term" value="P:L-glutamate transmembrane transport"/>
    <property type="evidence" value="ECO:0007669"/>
    <property type="project" value="UniProtKB-UniRule"/>
</dbReference>
<protein>
    <recommendedName>
        <fullName evidence="1 2">Sodium/glutamate symporter</fullName>
    </recommendedName>
</protein>
<dbReference type="Proteomes" id="UP000053300">
    <property type="component" value="Unassembled WGS sequence"/>
</dbReference>
<evidence type="ECO:0000256" key="2">
    <source>
        <dbReference type="NCBIfam" id="TIGR00210"/>
    </source>
</evidence>
<dbReference type="GO" id="GO:0005886">
    <property type="term" value="C:plasma membrane"/>
    <property type="evidence" value="ECO:0007669"/>
    <property type="project" value="UniProtKB-SubCell"/>
</dbReference>
<comment type="function">
    <text evidence="1">Catalyzes the sodium-dependent transport of glutamate.</text>
</comment>
<feature type="transmembrane region" description="Helical" evidence="1">
    <location>
        <begin position="375"/>
        <end position="398"/>
    </location>
</feature>
<keyword evidence="1" id="KW-0813">Transport</keyword>
<dbReference type="PANTHER" id="PTHR36178">
    <property type="entry name" value="SLR0625 PROTEIN"/>
    <property type="match status" value="1"/>
</dbReference>
<feature type="transmembrane region" description="Helical" evidence="1">
    <location>
        <begin position="341"/>
        <end position="363"/>
    </location>
</feature>
<keyword evidence="1" id="KW-0769">Symport</keyword>
<feature type="transmembrane region" description="Helical" evidence="1">
    <location>
        <begin position="92"/>
        <end position="112"/>
    </location>
</feature>
<dbReference type="GO" id="GO:0015501">
    <property type="term" value="F:glutamate:sodium symporter activity"/>
    <property type="evidence" value="ECO:0007669"/>
    <property type="project" value="UniProtKB-UniRule"/>
</dbReference>
<keyword evidence="1" id="KW-0406">Ion transport</keyword>
<gene>
    <name evidence="1" type="primary">gltS</name>
    <name evidence="3" type="ORF">AS359_12060</name>
</gene>
<keyword evidence="1" id="KW-0472">Membrane</keyword>
<keyword evidence="1" id="KW-0029">Amino-acid transport</keyword>
<evidence type="ECO:0000313" key="4">
    <source>
        <dbReference type="Proteomes" id="UP000053300"/>
    </source>
</evidence>
<keyword evidence="1" id="KW-0915">Sodium</keyword>
<feature type="transmembrane region" description="Helical" evidence="1">
    <location>
        <begin position="312"/>
        <end position="334"/>
    </location>
</feature>
<name>A0A0W7Z4S2_9BURK</name>
<reference evidence="3 4" key="1">
    <citation type="submission" date="2015-12" db="EMBL/GenBank/DDBJ databases">
        <title>Complete genome sequence of a multi-drug resistant strain Acidovorax sp. 12322-1.</title>
        <authorList>
            <person name="Ming D."/>
            <person name="Wang M."/>
            <person name="Hu S."/>
            <person name="Zhou Y."/>
            <person name="Jiang T."/>
        </authorList>
    </citation>
    <scope>NUCLEOTIDE SEQUENCE [LARGE SCALE GENOMIC DNA]</scope>
    <source>
        <strain evidence="3 4">12322-1</strain>
    </source>
</reference>
<organism evidence="3 4">
    <name type="scientific">Comamonas kerstersii</name>
    <dbReference type="NCBI Taxonomy" id="225992"/>
    <lineage>
        <taxon>Bacteria</taxon>
        <taxon>Pseudomonadati</taxon>
        <taxon>Pseudomonadota</taxon>
        <taxon>Betaproteobacteria</taxon>
        <taxon>Burkholderiales</taxon>
        <taxon>Comamonadaceae</taxon>
        <taxon>Comamonas</taxon>
    </lineage>
</organism>
<comment type="similarity">
    <text evidence="1">Belongs to the glutamate:Na(+) symporter (ESS) (TC 2.A.27) family.</text>
</comment>
<keyword evidence="1" id="KW-1003">Cell membrane</keyword>
<comment type="caution">
    <text evidence="3">The sequence shown here is derived from an EMBL/GenBank/DDBJ whole genome shotgun (WGS) entry which is preliminary data.</text>
</comment>
<evidence type="ECO:0000313" key="3">
    <source>
        <dbReference type="EMBL" id="KUF42498.1"/>
    </source>
</evidence>
<feature type="transmembrane region" description="Helical" evidence="1">
    <location>
        <begin position="164"/>
        <end position="183"/>
    </location>
</feature>
<dbReference type="NCBIfam" id="TIGR00210">
    <property type="entry name" value="gltS"/>
    <property type="match status" value="1"/>
</dbReference>